<feature type="compositionally biased region" description="Low complexity" evidence="1">
    <location>
        <begin position="1"/>
        <end position="13"/>
    </location>
</feature>
<gene>
    <name evidence="2" type="ORF">Tci_865688</name>
</gene>
<comment type="caution">
    <text evidence="2">The sequence shown here is derived from an EMBL/GenBank/DDBJ whole genome shotgun (WGS) entry which is preliminary data.</text>
</comment>
<feature type="region of interest" description="Disordered" evidence="1">
    <location>
        <begin position="1"/>
        <end position="26"/>
    </location>
</feature>
<evidence type="ECO:0000256" key="1">
    <source>
        <dbReference type="SAM" id="MobiDB-lite"/>
    </source>
</evidence>
<organism evidence="2">
    <name type="scientific">Tanacetum cinerariifolium</name>
    <name type="common">Dalmatian daisy</name>
    <name type="synonym">Chrysanthemum cinerariifolium</name>
    <dbReference type="NCBI Taxonomy" id="118510"/>
    <lineage>
        <taxon>Eukaryota</taxon>
        <taxon>Viridiplantae</taxon>
        <taxon>Streptophyta</taxon>
        <taxon>Embryophyta</taxon>
        <taxon>Tracheophyta</taxon>
        <taxon>Spermatophyta</taxon>
        <taxon>Magnoliopsida</taxon>
        <taxon>eudicotyledons</taxon>
        <taxon>Gunneridae</taxon>
        <taxon>Pentapetalae</taxon>
        <taxon>asterids</taxon>
        <taxon>campanulids</taxon>
        <taxon>Asterales</taxon>
        <taxon>Asteraceae</taxon>
        <taxon>Asteroideae</taxon>
        <taxon>Anthemideae</taxon>
        <taxon>Anthemidinae</taxon>
        <taxon>Tanacetum</taxon>
    </lineage>
</organism>
<dbReference type="AlphaFoldDB" id="A0A699S9B2"/>
<feature type="non-terminal residue" evidence="2">
    <location>
        <position position="213"/>
    </location>
</feature>
<protein>
    <submittedName>
        <fullName evidence="2">Uncharacterized protein</fullName>
    </submittedName>
</protein>
<sequence length="213" mass="22399">MRRLRAPAAAPLPHWGGAGPRAAGRCEPATRGAAARALAPGPGRAGARLGQAAPRLCGLASAHPGRFASAAAPAIAQRQWLGGAWPAAANHRRGHMFFYHRLGAEKQEQRQPLVSIGGQLGQQRIYHCQPLALPQGTQQHGLRFAREAAKCLLGLLIGAGFGHQAEGQAAQQPRRVGERRQCVLPIGAAVTRQQPQLALVEAGGGGERLQHGR</sequence>
<name>A0A699S9B2_TANCI</name>
<evidence type="ECO:0000313" key="2">
    <source>
        <dbReference type="EMBL" id="GFC93718.1"/>
    </source>
</evidence>
<reference evidence="2" key="1">
    <citation type="journal article" date="2019" name="Sci. Rep.">
        <title>Draft genome of Tanacetum cinerariifolium, the natural source of mosquito coil.</title>
        <authorList>
            <person name="Yamashiro T."/>
            <person name="Shiraishi A."/>
            <person name="Satake H."/>
            <person name="Nakayama K."/>
        </authorList>
    </citation>
    <scope>NUCLEOTIDE SEQUENCE</scope>
</reference>
<proteinExistence type="predicted"/>
<accession>A0A699S9B2</accession>
<dbReference type="EMBL" id="BKCJ011144937">
    <property type="protein sequence ID" value="GFC93718.1"/>
    <property type="molecule type" value="Genomic_DNA"/>
</dbReference>